<dbReference type="HOGENOM" id="CLU_1832368_0_0_10"/>
<accession>F4L5I5</accession>
<reference key="2">
    <citation type="submission" date="2011-04" db="EMBL/GenBank/DDBJ databases">
        <title>Complete sequence of chromosome of Haliscomenobacter hydrossis DSM 1100.</title>
        <authorList>
            <consortium name="US DOE Joint Genome Institute (JGI-PGF)"/>
            <person name="Lucas S."/>
            <person name="Han J."/>
            <person name="Lapidus A."/>
            <person name="Bruce D."/>
            <person name="Goodwin L."/>
            <person name="Pitluck S."/>
            <person name="Peters L."/>
            <person name="Kyrpides N."/>
            <person name="Mavromatis K."/>
            <person name="Ivanova N."/>
            <person name="Ovchinnikova G."/>
            <person name="Pagani I."/>
            <person name="Daligault H."/>
            <person name="Detter J.C."/>
            <person name="Han C."/>
            <person name="Land M."/>
            <person name="Hauser L."/>
            <person name="Markowitz V."/>
            <person name="Cheng J.-F."/>
            <person name="Hugenholtz P."/>
            <person name="Woyke T."/>
            <person name="Wu D."/>
            <person name="Verbarg S."/>
            <person name="Frueling A."/>
            <person name="Brambilla E."/>
            <person name="Klenk H.-P."/>
            <person name="Eisen J.A."/>
        </authorList>
    </citation>
    <scope>NUCLEOTIDE SEQUENCE</scope>
    <source>
        <strain>DSM 1100</strain>
    </source>
</reference>
<reference evidence="1 2" key="1">
    <citation type="journal article" date="2011" name="Stand. Genomic Sci.">
        <title>Complete genome sequence of Haliscomenobacter hydrossis type strain (O).</title>
        <authorList>
            <consortium name="US DOE Joint Genome Institute (JGI-PGF)"/>
            <person name="Daligault H."/>
            <person name="Lapidus A."/>
            <person name="Zeytun A."/>
            <person name="Nolan M."/>
            <person name="Lucas S."/>
            <person name="Del Rio T.G."/>
            <person name="Tice H."/>
            <person name="Cheng J.F."/>
            <person name="Tapia R."/>
            <person name="Han C."/>
            <person name="Goodwin L."/>
            <person name="Pitluck S."/>
            <person name="Liolios K."/>
            <person name="Pagani I."/>
            <person name="Ivanova N."/>
            <person name="Huntemann M."/>
            <person name="Mavromatis K."/>
            <person name="Mikhailova N."/>
            <person name="Pati A."/>
            <person name="Chen A."/>
            <person name="Palaniappan K."/>
            <person name="Land M."/>
            <person name="Hauser L."/>
            <person name="Brambilla E.M."/>
            <person name="Rohde M."/>
            <person name="Verbarg S."/>
            <person name="Goker M."/>
            <person name="Bristow J."/>
            <person name="Eisen J.A."/>
            <person name="Markowitz V."/>
            <person name="Hugenholtz P."/>
            <person name="Kyrpides N.C."/>
            <person name="Klenk H.P."/>
            <person name="Woyke T."/>
        </authorList>
    </citation>
    <scope>NUCLEOTIDE SEQUENCE [LARGE SCALE GENOMIC DNA]</scope>
    <source>
        <strain evidence="2">ATCC 27775 / DSM 1100 / LMG 10767 / O</strain>
    </source>
</reference>
<evidence type="ECO:0000313" key="2">
    <source>
        <dbReference type="Proteomes" id="UP000008461"/>
    </source>
</evidence>
<dbReference type="STRING" id="760192.Halhy_2985"/>
<proteinExistence type="predicted"/>
<keyword evidence="2" id="KW-1185">Reference proteome</keyword>
<protein>
    <submittedName>
        <fullName evidence="1">Uncharacterized protein</fullName>
    </submittedName>
</protein>
<sequence>MKVKVKQAIAMARNNESLEGLVIEDLQDTQVRAVDALALAEHGVLLPEQNIYYNDEDIAYDPDFDEVEWSKEPLKMSWEEKIQLAAQIEKNAANDEEISVVVKITDREVRQWMNKHGDKMGQILGNFIVDIYKASQIIKG</sequence>
<organism evidence="1 2">
    <name type="scientific">Haliscomenobacter hydrossis (strain ATCC 27775 / DSM 1100 / LMG 10767 / O)</name>
    <dbReference type="NCBI Taxonomy" id="760192"/>
    <lineage>
        <taxon>Bacteria</taxon>
        <taxon>Pseudomonadati</taxon>
        <taxon>Bacteroidota</taxon>
        <taxon>Saprospiria</taxon>
        <taxon>Saprospirales</taxon>
        <taxon>Haliscomenobacteraceae</taxon>
        <taxon>Haliscomenobacter</taxon>
    </lineage>
</organism>
<dbReference type="Proteomes" id="UP000008461">
    <property type="component" value="Chromosome"/>
</dbReference>
<dbReference type="AlphaFoldDB" id="F4L5I5"/>
<evidence type="ECO:0000313" key="1">
    <source>
        <dbReference type="EMBL" id="AEE50849.1"/>
    </source>
</evidence>
<dbReference type="EMBL" id="CP002691">
    <property type="protein sequence ID" value="AEE50849.1"/>
    <property type="molecule type" value="Genomic_DNA"/>
</dbReference>
<dbReference type="OrthoDB" id="1495067at2"/>
<gene>
    <name evidence="1" type="ordered locus">Halhy_2985</name>
</gene>
<dbReference type="KEGG" id="hhy:Halhy_2985"/>
<dbReference type="RefSeq" id="WP_013765392.1">
    <property type="nucleotide sequence ID" value="NC_015510.1"/>
</dbReference>
<name>F4L5I5_HALH1</name>